<keyword evidence="1" id="KW-0472">Membrane</keyword>
<sequence>MQRPWIPVLVLALLLVGFRCLGAAFSHDLPNFQPLPALFLCSIVFLRGTKAWALPVIAWLVSNPIASMLQGYSPFASGGVIVAFLALLLTGAMALPLRRSPSPLLVLGGGILAAVVFHLVTNIVIWATDPTYAASSTGLWQALWSGRPTDLMPTWVFFRNLAAANVLFTALFLLARQSWMPASKPLPASLQQTR</sequence>
<evidence type="ECO:0000256" key="1">
    <source>
        <dbReference type="SAM" id="Phobius"/>
    </source>
</evidence>
<accession>A0ABT3G0E2</accession>
<reference evidence="2" key="1">
    <citation type="submission" date="2022-10" db="EMBL/GenBank/DDBJ databases">
        <title>Luteolibacter sp. GHJ8, whole genome shotgun sequencing project.</title>
        <authorList>
            <person name="Zhao G."/>
            <person name="Shen L."/>
        </authorList>
    </citation>
    <scope>NUCLEOTIDE SEQUENCE</scope>
    <source>
        <strain evidence="2">GHJ8</strain>
    </source>
</reference>
<proteinExistence type="predicted"/>
<dbReference type="RefSeq" id="WP_264512634.1">
    <property type="nucleotide sequence ID" value="NZ_JAPDDR010000003.1"/>
</dbReference>
<keyword evidence="1" id="KW-1133">Transmembrane helix</keyword>
<comment type="caution">
    <text evidence="2">The sequence shown here is derived from an EMBL/GenBank/DDBJ whole genome shotgun (WGS) entry which is preliminary data.</text>
</comment>
<name>A0ABT3G0E2_9BACT</name>
<feature type="transmembrane region" description="Helical" evidence="1">
    <location>
        <begin position="32"/>
        <end position="49"/>
    </location>
</feature>
<keyword evidence="1" id="KW-0812">Transmembrane</keyword>
<dbReference type="Pfam" id="PF20221">
    <property type="entry name" value="DUF6580"/>
    <property type="match status" value="1"/>
</dbReference>
<organism evidence="2 3">
    <name type="scientific">Luteolibacter rhizosphaerae</name>
    <dbReference type="NCBI Taxonomy" id="2989719"/>
    <lineage>
        <taxon>Bacteria</taxon>
        <taxon>Pseudomonadati</taxon>
        <taxon>Verrucomicrobiota</taxon>
        <taxon>Verrucomicrobiia</taxon>
        <taxon>Verrucomicrobiales</taxon>
        <taxon>Verrucomicrobiaceae</taxon>
        <taxon>Luteolibacter</taxon>
    </lineage>
</organism>
<feature type="transmembrane region" description="Helical" evidence="1">
    <location>
        <begin position="104"/>
        <end position="127"/>
    </location>
</feature>
<dbReference type="InterPro" id="IPR046487">
    <property type="entry name" value="DUF6580"/>
</dbReference>
<evidence type="ECO:0000313" key="2">
    <source>
        <dbReference type="EMBL" id="MCW1913311.1"/>
    </source>
</evidence>
<evidence type="ECO:0008006" key="4">
    <source>
        <dbReference type="Google" id="ProtNLM"/>
    </source>
</evidence>
<protein>
    <recommendedName>
        <fullName evidence="4">ECF transporter S component</fullName>
    </recommendedName>
</protein>
<gene>
    <name evidence="2" type="ORF">OJ996_06995</name>
</gene>
<evidence type="ECO:0000313" key="3">
    <source>
        <dbReference type="Proteomes" id="UP001165653"/>
    </source>
</evidence>
<feature type="transmembrane region" description="Helical" evidence="1">
    <location>
        <begin position="156"/>
        <end position="175"/>
    </location>
</feature>
<dbReference type="Proteomes" id="UP001165653">
    <property type="component" value="Unassembled WGS sequence"/>
</dbReference>
<keyword evidence="3" id="KW-1185">Reference proteome</keyword>
<dbReference type="EMBL" id="JAPDDR010000003">
    <property type="protein sequence ID" value="MCW1913311.1"/>
    <property type="molecule type" value="Genomic_DNA"/>
</dbReference>
<feature type="transmembrane region" description="Helical" evidence="1">
    <location>
        <begin position="79"/>
        <end position="97"/>
    </location>
</feature>